<dbReference type="AlphaFoldDB" id="A0A1Y6E8H9"/>
<protein>
    <submittedName>
        <fullName evidence="3">Aa3 type cytochrome c oxidase subunit IV</fullName>
    </submittedName>
</protein>
<organism evidence="3 4">
    <name type="scientific">Sphingopyxis terrae subsp. ummariensis</name>
    <dbReference type="NCBI Taxonomy" id="429001"/>
    <lineage>
        <taxon>Bacteria</taxon>
        <taxon>Pseudomonadati</taxon>
        <taxon>Pseudomonadota</taxon>
        <taxon>Alphaproteobacteria</taxon>
        <taxon>Sphingomonadales</taxon>
        <taxon>Sphingomonadaceae</taxon>
        <taxon>Sphingopyxis</taxon>
    </lineage>
</organism>
<dbReference type="Gene3D" id="1.20.5.160">
    <property type="entry name" value="Bacterial aa3 type cytochrome c oxidase subunit IV"/>
    <property type="match status" value="1"/>
</dbReference>
<feature type="domain" description="Cytochrome c oxidase subunit IV bacterial aa3 type" evidence="2">
    <location>
        <begin position="5"/>
        <end position="38"/>
    </location>
</feature>
<keyword evidence="4" id="KW-1185">Reference proteome</keyword>
<name>A0A1Y6E8H9_9SPHN</name>
<sequence length="42" mass="4410">MAMAEQDMKAANQTYEGFLGLLKVGTIATVIVAIVVVLLISS</sequence>
<accession>A0A1Y6E8H9</accession>
<dbReference type="SUPFAM" id="SSF81469">
    <property type="entry name" value="Bacterial aa3 type cytochrome c oxidase subunit IV"/>
    <property type="match status" value="1"/>
</dbReference>
<dbReference type="InterPro" id="IPR036596">
    <property type="entry name" value="Cyt-C_aa3_sf"/>
</dbReference>
<feature type="transmembrane region" description="Helical" evidence="1">
    <location>
        <begin position="20"/>
        <end position="40"/>
    </location>
</feature>
<dbReference type="InterPro" id="IPR012422">
    <property type="entry name" value="Cyt_c_oxidase_su4_bac-aa3"/>
</dbReference>
<dbReference type="Pfam" id="PF07835">
    <property type="entry name" value="COX4_pro_2"/>
    <property type="match status" value="1"/>
</dbReference>
<keyword evidence="1" id="KW-0812">Transmembrane</keyword>
<dbReference type="RefSeq" id="WP_096673705.1">
    <property type="nucleotide sequence ID" value="NZ_JBHUNO010000001.1"/>
</dbReference>
<keyword evidence="1" id="KW-1133">Transmembrane helix</keyword>
<dbReference type="Proteomes" id="UP000194469">
    <property type="component" value="Unassembled WGS sequence"/>
</dbReference>
<evidence type="ECO:0000256" key="1">
    <source>
        <dbReference type="SAM" id="Phobius"/>
    </source>
</evidence>
<evidence type="ECO:0000313" key="3">
    <source>
        <dbReference type="EMBL" id="SMQ58916.1"/>
    </source>
</evidence>
<evidence type="ECO:0000313" key="4">
    <source>
        <dbReference type="Proteomes" id="UP000194469"/>
    </source>
</evidence>
<dbReference type="EMBL" id="FXWL01000001">
    <property type="protein sequence ID" value="SMQ58916.1"/>
    <property type="molecule type" value="Genomic_DNA"/>
</dbReference>
<keyword evidence="1" id="KW-0472">Membrane</keyword>
<gene>
    <name evidence="3" type="ORF">SAMN06295984_0191</name>
</gene>
<evidence type="ECO:0000259" key="2">
    <source>
        <dbReference type="Pfam" id="PF07835"/>
    </source>
</evidence>
<proteinExistence type="predicted"/>
<reference evidence="4" key="1">
    <citation type="submission" date="2017-04" db="EMBL/GenBank/DDBJ databases">
        <authorList>
            <person name="Varghese N."/>
            <person name="Submissions S."/>
        </authorList>
    </citation>
    <scope>NUCLEOTIDE SEQUENCE [LARGE SCALE GENOMIC DNA]</scope>
    <source>
        <strain evidence="4">UI2</strain>
    </source>
</reference>